<dbReference type="InterPro" id="IPR022515">
    <property type="entry name" value="NHPM_micro_ABC2"/>
</dbReference>
<feature type="transmembrane region" description="Helical" evidence="8">
    <location>
        <begin position="575"/>
        <end position="598"/>
    </location>
</feature>
<evidence type="ECO:0000256" key="8">
    <source>
        <dbReference type="SAM" id="Phobius"/>
    </source>
</evidence>
<keyword evidence="6 8" id="KW-1133">Transmembrane helix</keyword>
<keyword evidence="2" id="KW-1003">Cell membrane</keyword>
<dbReference type="EMBL" id="AP024238">
    <property type="protein sequence ID" value="BCO25543.1"/>
    <property type="molecule type" value="Genomic_DNA"/>
</dbReference>
<comment type="subcellular location">
    <subcellularLocation>
        <location evidence="1">Cell membrane</location>
        <topology evidence="1">Multi-pass membrane protein</topology>
    </subcellularLocation>
</comment>
<evidence type="ECO:0000256" key="6">
    <source>
        <dbReference type="ARBA" id="ARBA00022989"/>
    </source>
</evidence>
<evidence type="ECO:0000256" key="5">
    <source>
        <dbReference type="ARBA" id="ARBA00022840"/>
    </source>
</evidence>
<evidence type="ECO:0000259" key="9">
    <source>
        <dbReference type="PROSITE" id="PS50893"/>
    </source>
</evidence>
<evidence type="ECO:0000256" key="3">
    <source>
        <dbReference type="ARBA" id="ARBA00022692"/>
    </source>
</evidence>
<dbReference type="InterPro" id="IPR003439">
    <property type="entry name" value="ABC_transporter-like_ATP-bd"/>
</dbReference>
<dbReference type="Gene3D" id="3.40.50.300">
    <property type="entry name" value="P-loop containing nucleotide triphosphate hydrolases"/>
    <property type="match status" value="1"/>
</dbReference>
<feature type="domain" description="ABC transmembrane type-1" evidence="10">
    <location>
        <begin position="355"/>
        <end position="635"/>
    </location>
</feature>
<dbReference type="InterPro" id="IPR036640">
    <property type="entry name" value="ABC1_TM_sf"/>
</dbReference>
<evidence type="ECO:0000256" key="2">
    <source>
        <dbReference type="ARBA" id="ARBA00022475"/>
    </source>
</evidence>
<feature type="transmembrane region" description="Helical" evidence="8">
    <location>
        <begin position="467"/>
        <end position="487"/>
    </location>
</feature>
<dbReference type="Pfam" id="PF00664">
    <property type="entry name" value="ABC_membrane"/>
    <property type="match status" value="1"/>
</dbReference>
<keyword evidence="4" id="KW-0547">Nucleotide-binding</keyword>
<evidence type="ECO:0000313" key="12">
    <source>
        <dbReference type="Proteomes" id="UP000824366"/>
    </source>
</evidence>
<feature type="transmembrane region" description="Helical" evidence="8">
    <location>
        <begin position="610"/>
        <end position="634"/>
    </location>
</feature>
<proteinExistence type="predicted"/>
<feature type="domain" description="ABC transporter" evidence="9">
    <location>
        <begin position="667"/>
        <end position="900"/>
    </location>
</feature>
<evidence type="ECO:0000259" key="10">
    <source>
        <dbReference type="PROSITE" id="PS50929"/>
    </source>
</evidence>
<accession>A0ABN6D239</accession>
<keyword evidence="3 8" id="KW-0812">Transmembrane</keyword>
<dbReference type="InterPro" id="IPR027417">
    <property type="entry name" value="P-loop_NTPase"/>
</dbReference>
<dbReference type="GO" id="GO:0005524">
    <property type="term" value="F:ATP binding"/>
    <property type="evidence" value="ECO:0007669"/>
    <property type="project" value="UniProtKB-KW"/>
</dbReference>
<evidence type="ECO:0000256" key="4">
    <source>
        <dbReference type="ARBA" id="ARBA00022741"/>
    </source>
</evidence>
<dbReference type="Pfam" id="PF00005">
    <property type="entry name" value="ABC_tran"/>
    <property type="match status" value="1"/>
</dbReference>
<feature type="transmembrane region" description="Helical" evidence="8">
    <location>
        <begin position="493"/>
        <end position="512"/>
    </location>
</feature>
<dbReference type="RefSeq" id="WP_223907370.1">
    <property type="nucleotide sequence ID" value="NZ_AP024238.1"/>
</dbReference>
<evidence type="ECO:0000256" key="7">
    <source>
        <dbReference type="ARBA" id="ARBA00023136"/>
    </source>
</evidence>
<dbReference type="Gene3D" id="1.20.1560.10">
    <property type="entry name" value="ABC transporter type 1, transmembrane domain"/>
    <property type="match status" value="1"/>
</dbReference>
<dbReference type="SMART" id="SM00382">
    <property type="entry name" value="AAA"/>
    <property type="match status" value="1"/>
</dbReference>
<feature type="transmembrane region" description="Helical" evidence="8">
    <location>
        <begin position="355"/>
        <end position="377"/>
    </location>
</feature>
<dbReference type="SUPFAM" id="SSF52540">
    <property type="entry name" value="P-loop containing nucleoside triphosphate hydrolases"/>
    <property type="match status" value="1"/>
</dbReference>
<keyword evidence="7 8" id="KW-0472">Membrane</keyword>
<keyword evidence="5 11" id="KW-0067">ATP-binding</keyword>
<feature type="transmembrane region" description="Helical" evidence="8">
    <location>
        <begin position="389"/>
        <end position="406"/>
    </location>
</feature>
<dbReference type="InterPro" id="IPR003593">
    <property type="entry name" value="AAA+_ATPase"/>
</dbReference>
<dbReference type="InterPro" id="IPR011527">
    <property type="entry name" value="ABC1_TM_dom"/>
</dbReference>
<reference evidence="11 12" key="1">
    <citation type="journal article" date="2021" name="Microbiol. Spectr.">
        <title>A Single Bacterium Capable of Oxidation and Reduction of Iron at Circumneutral pH.</title>
        <authorList>
            <person name="Kato S."/>
            <person name="Ohkuma M."/>
        </authorList>
    </citation>
    <scope>NUCLEOTIDE SEQUENCE [LARGE SCALE GENOMIC DNA]</scope>
    <source>
        <strain evidence="11 12">MIZ03</strain>
    </source>
</reference>
<dbReference type="InterPro" id="IPR039421">
    <property type="entry name" value="Type_1_exporter"/>
</dbReference>
<gene>
    <name evidence="11" type="ORF">MIZ03_0404</name>
</gene>
<dbReference type="PROSITE" id="PS00211">
    <property type="entry name" value="ABC_TRANSPORTER_1"/>
    <property type="match status" value="1"/>
</dbReference>
<dbReference type="Proteomes" id="UP000824366">
    <property type="component" value="Chromosome"/>
</dbReference>
<dbReference type="SUPFAM" id="SSF90123">
    <property type="entry name" value="ABC transporter transmembrane region"/>
    <property type="match status" value="1"/>
</dbReference>
<evidence type="ECO:0000313" key="11">
    <source>
        <dbReference type="EMBL" id="BCO25543.1"/>
    </source>
</evidence>
<dbReference type="NCBIfam" id="TIGR03797">
    <property type="entry name" value="NHLM_micro_ABC2"/>
    <property type="match status" value="1"/>
</dbReference>
<evidence type="ECO:0000256" key="1">
    <source>
        <dbReference type="ARBA" id="ARBA00004651"/>
    </source>
</evidence>
<keyword evidence="12" id="KW-1185">Reference proteome</keyword>
<organism evidence="11 12">
    <name type="scientific">Rhodoferax lithotrophicus</name>
    <dbReference type="NCBI Taxonomy" id="2798804"/>
    <lineage>
        <taxon>Bacteria</taxon>
        <taxon>Pseudomonadati</taxon>
        <taxon>Pseudomonadota</taxon>
        <taxon>Betaproteobacteria</taxon>
        <taxon>Burkholderiales</taxon>
        <taxon>Comamonadaceae</taxon>
        <taxon>Rhodoferax</taxon>
    </lineage>
</organism>
<dbReference type="PROSITE" id="PS50929">
    <property type="entry name" value="ABC_TM1F"/>
    <property type="match status" value="1"/>
</dbReference>
<name>A0ABN6D239_9BURK</name>
<dbReference type="PROSITE" id="PS50893">
    <property type="entry name" value="ABC_TRANSPORTER_2"/>
    <property type="match status" value="1"/>
</dbReference>
<dbReference type="PANTHER" id="PTHR24221">
    <property type="entry name" value="ATP-BINDING CASSETTE SUB-FAMILY B"/>
    <property type="match status" value="1"/>
</dbReference>
<protein>
    <submittedName>
        <fullName evidence="11">Vitamin B12 import ATP-binding protein BtuD</fullName>
    </submittedName>
</protein>
<dbReference type="PANTHER" id="PTHR24221:SF654">
    <property type="entry name" value="ATP-BINDING CASSETTE SUB-FAMILY B MEMBER 6"/>
    <property type="match status" value="1"/>
</dbReference>
<sequence>MSQLPATLHSVFQADGLACQARTGHPLWLHGIDRLWLLEHGKVDVFLTRIEGGQPCGALHPLFRLEADALLPGMPASAGENWGLVAVGLPDTRLLALPRERLMAQLHQHAESPQQSVAWLTHWLAQLSLCADGPLPTQARRSLMQTVSSWDDMDGLHAQLLERLIAQRHATQAVEQQRMRQKEAREQQNIQAAMQRLSAILDPQAPTGVHMTRQRSALLAACQAVGQASAIDFVAPAQADTPSAVKRDALADIVDASRVRKRQVALKGDWWRQDQGHLLATLEDGLRPVALIQVGKGYELHDPERGTITVVTAGIAASLSPFAHAFYRSFAGTAISLWEMIRFGSQGCVRDYSTALLMGAAVGLLGMVTPMATGMLFDVVIPASDRSQLLQLSMALVAGLLATAMFEVTRGVALLRAEGKMDYIIQSAVWDRLLSLPTAFFRSYSAGDLAVRANGINAIRQMLSGQVMHTLMAVVFSIFNLGLLFYYNLSLALLALALVAVAIVVTTSTSLIRLRHERQLADIEGRISGLLFQLLGGIAKLRTTGAEGRAFYNWAMLFASQQEHQFKATMVRNTLGVFNAVFPVAANICIYGVVAFYLGDKANFSTGSFLAFNAAFGGFLGAMLGTTAAITAVLDIIPMYERSKPILQALPEVTGDKAHPGTLTGDIEIAHLSFSYSADGPTILNDVSMHIKSGEFVAIVGASGSGKSTLLRLLLGFEQASSGAIYYDQQDISGLDIGALRRQLGVVLQNGQLMSGDIFTNILGSAATLTLDDAWEAATQAGMADDIRAMPMGMHTVVSDGGGTLSGGQRQRLLIARAIVNRPRILLFDEATSALDNRAQELVSSSLEQLRATRIVIAHRLSTIVNADRIFVLDQGQLVQTGSYDELMSCNGLFADLVRRQIV</sequence>
<dbReference type="InterPro" id="IPR017871">
    <property type="entry name" value="ABC_transporter-like_CS"/>
</dbReference>